<name>C3KAK4_PSEFS</name>
<protein>
    <submittedName>
        <fullName evidence="2">Uncharacterized protein</fullName>
    </submittedName>
</protein>
<reference evidence="2" key="1">
    <citation type="journal article" date="2009" name="Genome Biol.">
        <title>Genomic and genetic analyses of diversity and plant interactions of Pseudomonas fluorescens.</title>
        <authorList>
            <person name="Silby M.W."/>
            <person name="Cerdeno-Tarraga A.M."/>
            <person name="Vernikos G.S."/>
            <person name="Giddens S.R."/>
            <person name="Jackson R.W."/>
            <person name="Preston G.M."/>
            <person name="Zhang X.X."/>
            <person name="Moon C.D."/>
            <person name="Gehrig S.M."/>
            <person name="Godfrey S.A."/>
            <person name="Knight C.G."/>
            <person name="Malone J.G."/>
            <person name="Robinson Z."/>
            <person name="Spiers A.J."/>
            <person name="Harris S."/>
            <person name="Challis G.L."/>
            <person name="Yaxley A.M."/>
            <person name="Harris D."/>
            <person name="Seeger K."/>
            <person name="Murphy L."/>
            <person name="Rutter S."/>
            <person name="Squares R."/>
            <person name="Quail M.A."/>
            <person name="Saunders E."/>
            <person name="Mavromatis K."/>
            <person name="Brettin T.S."/>
            <person name="Bentley S.D."/>
            <person name="Hothersall J."/>
            <person name="Stephens E."/>
            <person name="Thomas C.M."/>
            <person name="Parkhill J."/>
            <person name="Levy S.B."/>
            <person name="Rainey P.B."/>
            <person name="Thomson N.R."/>
        </authorList>
    </citation>
    <scope>NUCLEOTIDE SEQUENCE [LARGE SCALE GENOMIC DNA]</scope>
    <source>
        <strain evidence="2">SBW25</strain>
    </source>
</reference>
<dbReference type="KEGG" id="pfs:PFLU_0905"/>
<proteinExistence type="predicted"/>
<dbReference type="EMBL" id="AM181176">
    <property type="protein sequence ID" value="CAY47172.1"/>
    <property type="molecule type" value="Genomic_DNA"/>
</dbReference>
<dbReference type="HOGENOM" id="CLU_2882512_0_0_6"/>
<accession>C3KAK4</accession>
<reference evidence="1" key="2">
    <citation type="submission" date="2023-10" db="EMBL/GenBank/DDBJ databases">
        <authorList>
            <person name="Fortmann-Grote C."/>
        </authorList>
    </citation>
    <scope>NUCLEOTIDE SEQUENCE</scope>
    <source>
        <strain evidence="1">SBW25</strain>
    </source>
</reference>
<evidence type="ECO:0000313" key="2">
    <source>
        <dbReference type="EMBL" id="CAY47172.1"/>
    </source>
</evidence>
<dbReference type="Proteomes" id="UP001152918">
    <property type="component" value="Chromosome"/>
</dbReference>
<evidence type="ECO:0000313" key="1">
    <source>
        <dbReference type="EMBL" id="CAI2795212.1"/>
    </source>
</evidence>
<dbReference type="AlphaFoldDB" id="C3KAK4"/>
<sequence length="63" mass="6819">MPQAPMNAFIGRFARQEACAEVAKNCESDMAILAMGNLGQHVNRPVTPGSHAVNLVLQILETR</sequence>
<organism evidence="2">
    <name type="scientific">Pseudomonas fluorescens (strain SBW25)</name>
    <dbReference type="NCBI Taxonomy" id="216595"/>
    <lineage>
        <taxon>Bacteria</taxon>
        <taxon>Pseudomonadati</taxon>
        <taxon>Pseudomonadota</taxon>
        <taxon>Gammaproteobacteria</taxon>
        <taxon>Pseudomonadales</taxon>
        <taxon>Pseudomonadaceae</taxon>
        <taxon>Pseudomonas</taxon>
    </lineage>
</organism>
<dbReference type="EMBL" id="OV986001">
    <property type="protein sequence ID" value="CAI2795212.1"/>
    <property type="molecule type" value="Genomic_DNA"/>
</dbReference>
<gene>
    <name evidence="2" type="ordered locus">PFLU_0905</name>
</gene>
<dbReference type="eggNOG" id="ENOG5030881">
    <property type="taxonomic scope" value="Bacteria"/>
</dbReference>